<dbReference type="Proteomes" id="UP001497382">
    <property type="component" value="Unassembled WGS sequence"/>
</dbReference>
<evidence type="ECO:0000313" key="3">
    <source>
        <dbReference type="Proteomes" id="UP001497382"/>
    </source>
</evidence>
<name>A0AAV2AEL2_9ARAC</name>
<feature type="compositionally biased region" description="Polar residues" evidence="1">
    <location>
        <begin position="266"/>
        <end position="280"/>
    </location>
</feature>
<evidence type="ECO:0000256" key="1">
    <source>
        <dbReference type="SAM" id="MobiDB-lite"/>
    </source>
</evidence>
<sequence>MNSCGDDLLDLDFDPDVLIQLLGKLSLENIPSDVSDTLSSLENRTDENGCNQDADVQNCVFNLNEGKCYVDSVLKEHDCDVLQGATAAPELKEESKSNFLSVLGLVSESSEAIGKSKRTDSLLQCTASNEHKSLQHHLEYKENQNPSSEFSADSSAIIHKQRKTKRDLKAAHYEADDYKQGVPPWFSVDSVTSKSFSFYSSFREQGKVFDIQLGDINSIKSELDKLPFLTSDDYQKPSHNDAAFTQECDSNDSSYDSLILPKQNFESASKSPTSLDSGYDTSSTVSPSPPLVNTKTSDSNEHSDETSDDELENIVATIVEVENSLLLLEASPSSANVPVLKDAKNEEDHKERLLNFLKEPASVDSVQVSVIVSSDENSSPLGTIEENFSRNIASALNLNTTKRSYSTRKSPLKAKDRILGYELKYASKSDHGHLVVFTKGKQFERNKILKQIQDDERRSQKKIKFIQIIDKRIKRTASDERENNKKRRRLLSSKEEIQLKDACLKCEH</sequence>
<dbReference type="AlphaFoldDB" id="A0AAV2AEL2"/>
<reference evidence="2 3" key="1">
    <citation type="submission" date="2024-04" db="EMBL/GenBank/DDBJ databases">
        <authorList>
            <person name="Rising A."/>
            <person name="Reimegard J."/>
            <person name="Sonavane S."/>
            <person name="Akerstrom W."/>
            <person name="Nylinder S."/>
            <person name="Hedman E."/>
            <person name="Kallberg Y."/>
        </authorList>
    </citation>
    <scope>NUCLEOTIDE SEQUENCE [LARGE SCALE GENOMIC DNA]</scope>
</reference>
<evidence type="ECO:0000313" key="2">
    <source>
        <dbReference type="EMBL" id="CAL1282473.1"/>
    </source>
</evidence>
<keyword evidence="3" id="KW-1185">Reference proteome</keyword>
<dbReference type="EMBL" id="CAXIEN010000156">
    <property type="protein sequence ID" value="CAL1282473.1"/>
    <property type="molecule type" value="Genomic_DNA"/>
</dbReference>
<proteinExistence type="predicted"/>
<organism evidence="2 3">
    <name type="scientific">Larinioides sclopetarius</name>
    <dbReference type="NCBI Taxonomy" id="280406"/>
    <lineage>
        <taxon>Eukaryota</taxon>
        <taxon>Metazoa</taxon>
        <taxon>Ecdysozoa</taxon>
        <taxon>Arthropoda</taxon>
        <taxon>Chelicerata</taxon>
        <taxon>Arachnida</taxon>
        <taxon>Araneae</taxon>
        <taxon>Araneomorphae</taxon>
        <taxon>Entelegynae</taxon>
        <taxon>Araneoidea</taxon>
        <taxon>Araneidae</taxon>
        <taxon>Larinioides</taxon>
    </lineage>
</organism>
<accession>A0AAV2AEL2</accession>
<feature type="region of interest" description="Disordered" evidence="1">
    <location>
        <begin position="266"/>
        <end position="309"/>
    </location>
</feature>
<protein>
    <submittedName>
        <fullName evidence="2">Uncharacterized protein</fullName>
    </submittedName>
</protein>
<comment type="caution">
    <text evidence="2">The sequence shown here is derived from an EMBL/GenBank/DDBJ whole genome shotgun (WGS) entry which is preliminary data.</text>
</comment>
<gene>
    <name evidence="2" type="ORF">LARSCL_LOCUS12093</name>
</gene>